<evidence type="ECO:0000313" key="3">
    <source>
        <dbReference type="Proteomes" id="UP000006844"/>
    </source>
</evidence>
<keyword evidence="1" id="KW-0472">Membrane</keyword>
<dbReference type="EMBL" id="CP002467">
    <property type="protein sequence ID" value="ADV82959.1"/>
    <property type="molecule type" value="Genomic_DNA"/>
</dbReference>
<dbReference type="HOGENOM" id="CLU_747553_0_0_0"/>
<gene>
    <name evidence="2" type="ordered locus">AciPR4_2157</name>
</gene>
<reference evidence="2 3" key="1">
    <citation type="journal article" date="2012" name="Stand. Genomic Sci.">
        <title>Complete genome sequence of Terriglobus saanensis type strain SP1PR4(T), an Acidobacteria from tundra soil.</title>
        <authorList>
            <person name="Rawat S.R."/>
            <person name="Mannisto M.K."/>
            <person name="Starovoytov V."/>
            <person name="Goodwin L."/>
            <person name="Nolan M."/>
            <person name="Hauser L."/>
            <person name="Land M."/>
            <person name="Davenport K.W."/>
            <person name="Woyke T."/>
            <person name="Haggblom M.M."/>
        </authorList>
    </citation>
    <scope>NUCLEOTIDE SEQUENCE</scope>
    <source>
        <strain evidence="3">ATCC BAA-1853 / DSM 23119 / SP1PR4</strain>
    </source>
</reference>
<dbReference type="eggNOG" id="ENOG5031ZGH">
    <property type="taxonomic scope" value="Bacteria"/>
</dbReference>
<organism evidence="2 3">
    <name type="scientific">Terriglobus saanensis (strain ATCC BAA-1853 / DSM 23119 / SP1PR4)</name>
    <dbReference type="NCBI Taxonomy" id="401053"/>
    <lineage>
        <taxon>Bacteria</taxon>
        <taxon>Pseudomonadati</taxon>
        <taxon>Acidobacteriota</taxon>
        <taxon>Terriglobia</taxon>
        <taxon>Terriglobales</taxon>
        <taxon>Acidobacteriaceae</taxon>
        <taxon>Terriglobus</taxon>
    </lineage>
</organism>
<protein>
    <submittedName>
        <fullName evidence="2">Uncharacterized protein</fullName>
    </submittedName>
</protein>
<keyword evidence="1" id="KW-1133">Transmembrane helix</keyword>
<evidence type="ECO:0000256" key="1">
    <source>
        <dbReference type="SAM" id="Phobius"/>
    </source>
</evidence>
<evidence type="ECO:0000313" key="2">
    <source>
        <dbReference type="EMBL" id="ADV82959.1"/>
    </source>
</evidence>
<dbReference type="KEGG" id="tsa:AciPR4_2157"/>
<dbReference type="AlphaFoldDB" id="E8V8I0"/>
<dbReference type="RefSeq" id="WP_013568692.1">
    <property type="nucleotide sequence ID" value="NC_014963.1"/>
</dbReference>
<proteinExistence type="predicted"/>
<dbReference type="Proteomes" id="UP000006844">
    <property type="component" value="Chromosome"/>
</dbReference>
<keyword evidence="1" id="KW-0812">Transmembrane</keyword>
<feature type="transmembrane region" description="Helical" evidence="1">
    <location>
        <begin position="32"/>
        <end position="53"/>
    </location>
</feature>
<sequence length="360" mass="39881">MATDAVGHLELSQQLREKLESDNQAAQTGRRALRYSALVVLLPLLAIPTFIGLGRSDFFLHHGASVWVQSNDAIFQMRGRNCEVLVFGDSTAMTGIDPALVEKDTGYKTCNIAVTNAVLSVTDNMTLDHYLAQNARPKVLIVQLSPDSFQRENRQWERSIYAEGMLELMRHGNPAEVRHMFLSHPREAVAFAGYAAGFTAYYGLKKAFYGATQMRPEEDRVTVRNGFFTPPTPARTQCESTHAARATVVSDFPRNLAEEYRSNYARHSGTVLVDVAPIPACDEDLLRYEAELDGVTNNKLTPLPIGYFNDGRHYTASGSEVVSRLVSDEVNAATGQSFEEAQLRHGAHSYAAVQRSPLPR</sequence>
<accession>E8V8I0</accession>
<dbReference type="STRING" id="401053.AciPR4_2157"/>
<keyword evidence="3" id="KW-1185">Reference proteome</keyword>
<name>E8V8I0_TERSS</name>